<dbReference type="Proteomes" id="UP000031563">
    <property type="component" value="Unassembled WGS sequence"/>
</dbReference>
<keyword evidence="11 13" id="KW-0030">Aminoacyl-tRNA synthetase</keyword>
<dbReference type="SUPFAM" id="SSF81271">
    <property type="entry name" value="TGS-like"/>
    <property type="match status" value="1"/>
</dbReference>
<dbReference type="InterPro" id="IPR036621">
    <property type="entry name" value="Anticodon-bd_dom_sf"/>
</dbReference>
<dbReference type="PROSITE" id="PS50862">
    <property type="entry name" value="AA_TRNA_LIGASE_II"/>
    <property type="match status" value="1"/>
</dbReference>
<dbReference type="PANTHER" id="PTHR11451">
    <property type="entry name" value="THREONINE-TRNA LIGASE"/>
    <property type="match status" value="1"/>
</dbReference>
<evidence type="ECO:0000259" key="14">
    <source>
        <dbReference type="PROSITE" id="PS50862"/>
    </source>
</evidence>
<dbReference type="InterPro" id="IPR002314">
    <property type="entry name" value="aa-tRNA-synt_IIb"/>
</dbReference>
<evidence type="ECO:0000256" key="13">
    <source>
        <dbReference type="HAMAP-Rule" id="MF_00184"/>
    </source>
</evidence>
<dbReference type="NCBIfam" id="TIGR00418">
    <property type="entry name" value="thrS"/>
    <property type="match status" value="1"/>
</dbReference>
<dbReference type="InterPro" id="IPR002320">
    <property type="entry name" value="Thr-tRNA-ligase_IIa"/>
</dbReference>
<dbReference type="CDD" id="cd00860">
    <property type="entry name" value="ThrRS_anticodon"/>
    <property type="match status" value="1"/>
</dbReference>
<dbReference type="InterPro" id="IPR004154">
    <property type="entry name" value="Anticodon-bd"/>
</dbReference>
<evidence type="ECO:0000256" key="1">
    <source>
        <dbReference type="ARBA" id="ARBA00008226"/>
    </source>
</evidence>
<evidence type="ECO:0000256" key="2">
    <source>
        <dbReference type="ARBA" id="ARBA00022490"/>
    </source>
</evidence>
<dbReference type="HAMAP" id="MF_00184">
    <property type="entry name" value="Thr_tRNA_synth"/>
    <property type="match status" value="1"/>
</dbReference>
<evidence type="ECO:0000256" key="6">
    <source>
        <dbReference type="ARBA" id="ARBA00022741"/>
    </source>
</evidence>
<dbReference type="SUPFAM" id="SSF52954">
    <property type="entry name" value="Class II aaRS ABD-related"/>
    <property type="match status" value="1"/>
</dbReference>
<evidence type="ECO:0000259" key="15">
    <source>
        <dbReference type="PROSITE" id="PS51880"/>
    </source>
</evidence>
<evidence type="ECO:0000256" key="9">
    <source>
        <dbReference type="ARBA" id="ARBA00022884"/>
    </source>
</evidence>
<dbReference type="STRING" id="1221996.QY95_01570"/>
<evidence type="ECO:0000256" key="7">
    <source>
        <dbReference type="ARBA" id="ARBA00022833"/>
    </source>
</evidence>
<dbReference type="FunFam" id="3.30.54.20:FF:000002">
    <property type="entry name" value="Threonine--tRNA ligase"/>
    <property type="match status" value="1"/>
</dbReference>
<keyword evidence="5 13" id="KW-0479">Metal-binding</keyword>
<dbReference type="InterPro" id="IPR047246">
    <property type="entry name" value="ThrRS_anticodon"/>
</dbReference>
<keyword evidence="9 13" id="KW-0694">RNA-binding</keyword>
<comment type="catalytic activity">
    <reaction evidence="12 13">
        <text>tRNA(Thr) + L-threonine + ATP = L-threonyl-tRNA(Thr) + AMP + diphosphate + H(+)</text>
        <dbReference type="Rhea" id="RHEA:24624"/>
        <dbReference type="Rhea" id="RHEA-COMP:9670"/>
        <dbReference type="Rhea" id="RHEA-COMP:9704"/>
        <dbReference type="ChEBI" id="CHEBI:15378"/>
        <dbReference type="ChEBI" id="CHEBI:30616"/>
        <dbReference type="ChEBI" id="CHEBI:33019"/>
        <dbReference type="ChEBI" id="CHEBI:57926"/>
        <dbReference type="ChEBI" id="CHEBI:78442"/>
        <dbReference type="ChEBI" id="CHEBI:78534"/>
        <dbReference type="ChEBI" id="CHEBI:456215"/>
        <dbReference type="EC" id="6.1.1.3"/>
    </reaction>
</comment>
<comment type="caution">
    <text evidence="13">Lacks conserved residue(s) required for the propagation of feature annotation.</text>
</comment>
<dbReference type="InterPro" id="IPR012947">
    <property type="entry name" value="tRNA_SAD"/>
</dbReference>
<protein>
    <recommendedName>
        <fullName evidence="13">Threonine--tRNA ligase</fullName>
        <ecNumber evidence="13">6.1.1.3</ecNumber>
    </recommendedName>
    <alternativeName>
        <fullName evidence="13">Threonyl-tRNA synthetase</fullName>
        <shortName evidence="13">ThrRS</shortName>
    </alternativeName>
</protein>
<evidence type="ECO:0000256" key="11">
    <source>
        <dbReference type="ARBA" id="ARBA00023146"/>
    </source>
</evidence>
<dbReference type="GO" id="GO:0005737">
    <property type="term" value="C:cytoplasm"/>
    <property type="evidence" value="ECO:0007669"/>
    <property type="project" value="UniProtKB-SubCell"/>
</dbReference>
<keyword evidence="8 13" id="KW-0067">ATP-binding</keyword>
<keyword evidence="10 13" id="KW-0648">Protein biosynthesis</keyword>
<gene>
    <name evidence="13" type="primary">thrS</name>
    <name evidence="16" type="ORF">QY95_01570</name>
</gene>
<evidence type="ECO:0000256" key="8">
    <source>
        <dbReference type="ARBA" id="ARBA00022840"/>
    </source>
</evidence>
<accession>A0A0F5IDA4</accession>
<dbReference type="InterPro" id="IPR033728">
    <property type="entry name" value="ThrRS_core"/>
</dbReference>
<dbReference type="GO" id="GO:0004829">
    <property type="term" value="F:threonine-tRNA ligase activity"/>
    <property type="evidence" value="ECO:0007669"/>
    <property type="project" value="UniProtKB-UniRule"/>
</dbReference>
<dbReference type="Gene3D" id="3.30.54.20">
    <property type="match status" value="1"/>
</dbReference>
<evidence type="ECO:0000256" key="3">
    <source>
        <dbReference type="ARBA" id="ARBA00022555"/>
    </source>
</evidence>
<dbReference type="GO" id="GO:0000049">
    <property type="term" value="F:tRNA binding"/>
    <property type="evidence" value="ECO:0007669"/>
    <property type="project" value="UniProtKB-KW"/>
</dbReference>
<dbReference type="FunFam" id="3.30.930.10:FF:000002">
    <property type="entry name" value="Threonine--tRNA ligase"/>
    <property type="match status" value="1"/>
</dbReference>
<dbReference type="GO" id="GO:0140096">
    <property type="term" value="F:catalytic activity, acting on a protein"/>
    <property type="evidence" value="ECO:0007669"/>
    <property type="project" value="UniProtKB-ARBA"/>
</dbReference>
<name>A0A0F5IDA4_BACTR</name>
<dbReference type="CDD" id="cd01667">
    <property type="entry name" value="TGS_ThrRS"/>
    <property type="match status" value="1"/>
</dbReference>
<dbReference type="InterPro" id="IPR045864">
    <property type="entry name" value="aa-tRNA-synth_II/BPL/LPL"/>
</dbReference>
<evidence type="ECO:0000256" key="12">
    <source>
        <dbReference type="ARBA" id="ARBA00049515"/>
    </source>
</evidence>
<dbReference type="InterPro" id="IPR006195">
    <property type="entry name" value="aa-tRNA-synth_II"/>
</dbReference>
<dbReference type="SUPFAM" id="SSF55681">
    <property type="entry name" value="Class II aaRS and biotin synthetases"/>
    <property type="match status" value="1"/>
</dbReference>
<evidence type="ECO:0000256" key="4">
    <source>
        <dbReference type="ARBA" id="ARBA00022598"/>
    </source>
</evidence>
<dbReference type="InterPro" id="IPR012676">
    <property type="entry name" value="TGS-like"/>
</dbReference>
<keyword evidence="6 13" id="KW-0547">Nucleotide-binding</keyword>
<reference evidence="16" key="1">
    <citation type="submission" date="2015-02" db="EMBL/GenBank/DDBJ databases">
        <title>Genome Assembly of Bacillaceae bacterium MTCC 8252.</title>
        <authorList>
            <person name="Verma A."/>
            <person name="Khatri I."/>
            <person name="Mual P."/>
            <person name="Subramanian S."/>
            <person name="Krishnamurthi S."/>
        </authorList>
    </citation>
    <scope>NUCLEOTIDE SEQUENCE [LARGE SCALE GENOMIC DNA]</scope>
    <source>
        <strain evidence="16">MTCC 8252</strain>
    </source>
</reference>
<dbReference type="SUPFAM" id="SSF55186">
    <property type="entry name" value="ThrRS/AlaRS common domain"/>
    <property type="match status" value="1"/>
</dbReference>
<dbReference type="AlphaFoldDB" id="A0A0F5IDA4"/>
<evidence type="ECO:0000313" key="17">
    <source>
        <dbReference type="Proteomes" id="UP000031563"/>
    </source>
</evidence>
<keyword evidence="4 13" id="KW-0436">Ligase</keyword>
<sequence>MINLVPSFGGGFFYFLKKQGVFMMSEMMNITFPDGAVKEFPRGTTTEEIAQSISPGLRKKALAGKVDGQLLDLRTPIEEGGRLEIVTPDHEDALEILRHSTAHLMAQAIKRLYGHDKVKLGVGPVIEGGFYYDMDLDESITPEDLPKIEKEMKRIVDENLEVVRREVSRNEAKELYEELGDEYKLELIDAIPEDEKVTIYEQGDFFDLCRGVHVPSTGKIKEFKLLNIAGAYWRGDSDNKMLQRIYGTAFFKKEDLKQHLKMLEEAKERDHRKIGKELDLFMSSQKVGQGLPMWLPKGATIRRIIERYIVDKEESLGYNHVYTPIMANVELYKTSGHWDHYQEDMFPVMDMDNEELVLRPMNCPHHMMIYKNGIHSYRELPIRIAELGTMHRYEMSGALSGLQRVRGMTLNDAHIFVRPDQIKEEFKRVVHLILEVYKDFDLNDYSFRLSYRDPEDTEKYFDDDEMWEKAQGMLKEAMDDLGLDYFEAEGEAAFYGPKLDVQVKTALGKEETLSTVQLDFLLPERFDLNYIGEDGKQHRPVVIHRGVVSTMERFVAFLIEEYKGAFPTWLAPVQVQIIPVSVNVHLDYAKEVQDQLRRAGIRTELDGRDEKLGYKIREAQMQKIPYMLVIGDKEIEDKAVNVRKYGEQKSETVAFDDFLDTIRKEARKA</sequence>
<comment type="similarity">
    <text evidence="1 13">Belongs to the class-II aminoacyl-tRNA synthetase family.</text>
</comment>
<proteinExistence type="inferred from homology"/>
<feature type="binding site" evidence="13">
    <location>
        <position position="414"/>
    </location>
    <ligand>
        <name>Zn(2+)</name>
        <dbReference type="ChEBI" id="CHEBI:29105"/>
        <note>catalytic</note>
    </ligand>
</feature>
<feature type="binding site" evidence="13">
    <location>
        <position position="544"/>
    </location>
    <ligand>
        <name>Zn(2+)</name>
        <dbReference type="ChEBI" id="CHEBI:29105"/>
        <note>catalytic</note>
    </ligand>
</feature>
<dbReference type="EC" id="6.1.1.3" evidence="13"/>
<dbReference type="GO" id="GO:0016740">
    <property type="term" value="F:transferase activity"/>
    <property type="evidence" value="ECO:0007669"/>
    <property type="project" value="UniProtKB-ARBA"/>
</dbReference>
<dbReference type="SMART" id="SM00863">
    <property type="entry name" value="tRNA_SAD"/>
    <property type="match status" value="1"/>
</dbReference>
<dbReference type="Gene3D" id="3.40.50.800">
    <property type="entry name" value="Anticodon-binding domain"/>
    <property type="match status" value="1"/>
</dbReference>
<dbReference type="Gene3D" id="3.30.930.10">
    <property type="entry name" value="Bira Bifunctional Protein, Domain 2"/>
    <property type="match status" value="1"/>
</dbReference>
<dbReference type="EMBL" id="JWIR02000003">
    <property type="protein sequence ID" value="KKB43325.1"/>
    <property type="molecule type" value="Genomic_DNA"/>
</dbReference>
<dbReference type="PANTHER" id="PTHR11451:SF56">
    <property type="entry name" value="THREONINE--TRNA LIGASE 1"/>
    <property type="match status" value="1"/>
</dbReference>
<dbReference type="GO" id="GO:0005524">
    <property type="term" value="F:ATP binding"/>
    <property type="evidence" value="ECO:0007669"/>
    <property type="project" value="UniProtKB-UniRule"/>
</dbReference>
<evidence type="ECO:0000256" key="10">
    <source>
        <dbReference type="ARBA" id="ARBA00022917"/>
    </source>
</evidence>
<evidence type="ECO:0000256" key="5">
    <source>
        <dbReference type="ARBA" id="ARBA00022723"/>
    </source>
</evidence>
<feature type="domain" description="TGS" evidence="15">
    <location>
        <begin position="26"/>
        <end position="87"/>
    </location>
</feature>
<dbReference type="CDD" id="cd00771">
    <property type="entry name" value="ThrRS_core"/>
    <property type="match status" value="1"/>
</dbReference>
<organism evidence="16 17">
    <name type="scientific">Bacillus thermotolerans</name>
    <name type="common">Quasibacillus thermotolerans</name>
    <dbReference type="NCBI Taxonomy" id="1221996"/>
    <lineage>
        <taxon>Bacteria</taxon>
        <taxon>Bacillati</taxon>
        <taxon>Bacillota</taxon>
        <taxon>Bacilli</taxon>
        <taxon>Bacillales</taxon>
        <taxon>Bacillaceae</taxon>
        <taxon>Bacillus</taxon>
    </lineage>
</organism>
<keyword evidence="17" id="KW-1185">Reference proteome</keyword>
<dbReference type="GO" id="GO:0046872">
    <property type="term" value="F:metal ion binding"/>
    <property type="evidence" value="ECO:0007669"/>
    <property type="project" value="UniProtKB-KW"/>
</dbReference>
<feature type="binding site" evidence="13">
    <location>
        <position position="363"/>
    </location>
    <ligand>
        <name>Zn(2+)</name>
        <dbReference type="ChEBI" id="CHEBI:29105"/>
        <note>catalytic</note>
    </ligand>
</feature>
<comment type="cofactor">
    <cofactor evidence="13">
        <name>Zn(2+)</name>
        <dbReference type="ChEBI" id="CHEBI:29105"/>
    </cofactor>
    <text evidence="13">Binds 1 zinc ion per subunit.</text>
</comment>
<keyword evidence="2 13" id="KW-0963">Cytoplasm</keyword>
<dbReference type="InterPro" id="IPR018163">
    <property type="entry name" value="Thr/Ala-tRNA-synth_IIc_edit"/>
</dbReference>
<dbReference type="InterPro" id="IPR004095">
    <property type="entry name" value="TGS"/>
</dbReference>
<dbReference type="FunFam" id="3.30.980.10:FF:000005">
    <property type="entry name" value="Threonyl-tRNA synthetase, mitochondrial"/>
    <property type="match status" value="1"/>
</dbReference>
<dbReference type="GO" id="GO:0006435">
    <property type="term" value="P:threonyl-tRNA aminoacylation"/>
    <property type="evidence" value="ECO:0007669"/>
    <property type="project" value="UniProtKB-UniRule"/>
</dbReference>
<feature type="domain" description="Aminoacyl-transfer RNA synthetases class-II family profile" evidence="14">
    <location>
        <begin position="270"/>
        <end position="567"/>
    </location>
</feature>
<dbReference type="InterPro" id="IPR012675">
    <property type="entry name" value="Beta-grasp_dom_sf"/>
</dbReference>
<dbReference type="PROSITE" id="PS51880">
    <property type="entry name" value="TGS"/>
    <property type="match status" value="1"/>
</dbReference>
<comment type="subunit">
    <text evidence="13">Homodimer.</text>
</comment>
<comment type="caution">
    <text evidence="16">The sequence shown here is derived from an EMBL/GenBank/DDBJ whole genome shotgun (WGS) entry which is preliminary data.</text>
</comment>
<dbReference type="Gene3D" id="3.30.980.10">
    <property type="entry name" value="Threonyl-trna Synthetase, Chain A, domain 2"/>
    <property type="match status" value="1"/>
</dbReference>
<dbReference type="Gene3D" id="3.10.20.30">
    <property type="match status" value="1"/>
</dbReference>
<evidence type="ECO:0000313" key="16">
    <source>
        <dbReference type="EMBL" id="KKB43325.1"/>
    </source>
</evidence>
<comment type="subcellular location">
    <subcellularLocation>
        <location evidence="13">Cytoplasm</location>
    </subcellularLocation>
</comment>
<dbReference type="Pfam" id="PF03129">
    <property type="entry name" value="HGTP_anticodon"/>
    <property type="match status" value="1"/>
</dbReference>
<dbReference type="FunFam" id="3.10.20.30:FF:000005">
    <property type="entry name" value="Threonine--tRNA ligase"/>
    <property type="match status" value="1"/>
</dbReference>
<keyword evidence="3 13" id="KW-0820">tRNA-binding</keyword>
<dbReference type="PRINTS" id="PR01047">
    <property type="entry name" value="TRNASYNTHTHR"/>
</dbReference>
<dbReference type="Pfam" id="PF07973">
    <property type="entry name" value="tRNA_SAD"/>
    <property type="match status" value="1"/>
</dbReference>
<dbReference type="Pfam" id="PF02824">
    <property type="entry name" value="TGS"/>
    <property type="match status" value="1"/>
</dbReference>
<keyword evidence="7 13" id="KW-0862">Zinc</keyword>
<dbReference type="FunFam" id="3.40.50.800:FF:000001">
    <property type="entry name" value="Threonine--tRNA ligase"/>
    <property type="match status" value="1"/>
</dbReference>
<dbReference type="Pfam" id="PF00587">
    <property type="entry name" value="tRNA-synt_2b"/>
    <property type="match status" value="1"/>
</dbReference>